<dbReference type="PANTHER" id="PTHR43689:SF8">
    <property type="entry name" value="ALPHA_BETA-HYDROLASES SUPERFAMILY PROTEIN"/>
    <property type="match status" value="1"/>
</dbReference>
<dbReference type="KEGG" id="cari:FNU76_00655"/>
<dbReference type="AlphaFoldDB" id="A0A516S9Z1"/>
<dbReference type="Pfam" id="PF12146">
    <property type="entry name" value="Hydrolase_4"/>
    <property type="match status" value="1"/>
</dbReference>
<dbReference type="Pfam" id="PF08386">
    <property type="entry name" value="Abhydrolase_4"/>
    <property type="match status" value="1"/>
</dbReference>
<gene>
    <name evidence="3" type="ORF">FNU76_00655</name>
</gene>
<feature type="domain" description="Peptidase S33 tripeptidyl aminopeptidase-like C-terminal" evidence="1">
    <location>
        <begin position="241"/>
        <end position="298"/>
    </location>
</feature>
<evidence type="ECO:0000259" key="2">
    <source>
        <dbReference type="Pfam" id="PF12146"/>
    </source>
</evidence>
<proteinExistence type="predicted"/>
<protein>
    <submittedName>
        <fullName evidence="3">Lysophospholipase</fullName>
    </submittedName>
</protein>
<evidence type="ECO:0000313" key="4">
    <source>
        <dbReference type="Proteomes" id="UP000317550"/>
    </source>
</evidence>
<dbReference type="SUPFAM" id="SSF53474">
    <property type="entry name" value="alpha/beta-Hydrolases"/>
    <property type="match status" value="1"/>
</dbReference>
<sequence length="299" mass="32647">MNSPVLTVKSTNVRNIVALTSLRACLGTLASFAPGLAAAWAERLFLRPPRHDWPRVEQAWRDRAERSELYTAGLPISEWDGKPMRIYRWGEARHGKVVMLHGWGGRATQFHEFIAPLTAAGYQVVGIDAPGHGASHGNQASVLHFAHALTRVIRNEGPVTAVLAHSLGGAATVYALASHKLAVEKVVLISPSADVAAYARYIGRLLNLDKAVLAGVQQRMETRFGILWQELNAISLAGRLDLPALILHDRNDREVPSSTGAKLAEAWQGARLLLTEGLGHRRILRDAAVVREAVAFLRK</sequence>
<organism evidence="3 4">
    <name type="scientific">Chitinimonas arctica</name>
    <dbReference type="NCBI Taxonomy" id="2594795"/>
    <lineage>
        <taxon>Bacteria</taxon>
        <taxon>Pseudomonadati</taxon>
        <taxon>Pseudomonadota</taxon>
        <taxon>Betaproteobacteria</taxon>
        <taxon>Neisseriales</taxon>
        <taxon>Chitinibacteraceae</taxon>
        <taxon>Chitinimonas</taxon>
    </lineage>
</organism>
<dbReference type="InterPro" id="IPR013595">
    <property type="entry name" value="Pept_S33_TAP-like_C"/>
</dbReference>
<reference evidence="4" key="1">
    <citation type="submission" date="2019-07" db="EMBL/GenBank/DDBJ databases">
        <title>Chitinimonas sp. nov., isolated from Ny-Alesund, arctica soil.</title>
        <authorList>
            <person name="Xu Q."/>
            <person name="Peng F."/>
        </authorList>
    </citation>
    <scope>NUCLEOTIDE SEQUENCE [LARGE SCALE GENOMIC DNA]</scope>
    <source>
        <strain evidence="4">R3-44</strain>
    </source>
</reference>
<dbReference type="PANTHER" id="PTHR43689">
    <property type="entry name" value="HYDROLASE"/>
    <property type="match status" value="1"/>
</dbReference>
<feature type="domain" description="Serine aminopeptidase S33" evidence="2">
    <location>
        <begin position="94"/>
        <end position="205"/>
    </location>
</feature>
<accession>A0A516S9Z1</accession>
<dbReference type="InterPro" id="IPR022742">
    <property type="entry name" value="Hydrolase_4"/>
</dbReference>
<dbReference type="EMBL" id="CP041730">
    <property type="protein sequence ID" value="QDQ24974.1"/>
    <property type="molecule type" value="Genomic_DNA"/>
</dbReference>
<evidence type="ECO:0000259" key="1">
    <source>
        <dbReference type="Pfam" id="PF08386"/>
    </source>
</evidence>
<evidence type="ECO:0000313" key="3">
    <source>
        <dbReference type="EMBL" id="QDQ24974.1"/>
    </source>
</evidence>
<dbReference type="OrthoDB" id="9785847at2"/>
<keyword evidence="4" id="KW-1185">Reference proteome</keyword>
<dbReference type="Proteomes" id="UP000317550">
    <property type="component" value="Chromosome"/>
</dbReference>
<dbReference type="Gene3D" id="3.40.50.1820">
    <property type="entry name" value="alpha/beta hydrolase"/>
    <property type="match status" value="1"/>
</dbReference>
<dbReference type="InterPro" id="IPR029058">
    <property type="entry name" value="AB_hydrolase_fold"/>
</dbReference>
<name>A0A516S9Z1_9NEIS</name>
<dbReference type="RefSeq" id="WP_143855899.1">
    <property type="nucleotide sequence ID" value="NZ_CP041730.1"/>
</dbReference>